<comment type="caution">
    <text evidence="2">The sequence shown here is derived from an EMBL/GenBank/DDBJ whole genome shotgun (WGS) entry which is preliminary data.</text>
</comment>
<dbReference type="RefSeq" id="WP_046901019.1">
    <property type="nucleotide sequence ID" value="NZ_LHZR01000093.1"/>
</dbReference>
<dbReference type="Gene3D" id="1.10.260.40">
    <property type="entry name" value="lambda repressor-like DNA-binding domains"/>
    <property type="match status" value="1"/>
</dbReference>
<dbReference type="GO" id="GO:0003677">
    <property type="term" value="F:DNA binding"/>
    <property type="evidence" value="ECO:0007669"/>
    <property type="project" value="InterPro"/>
</dbReference>
<dbReference type="InterPro" id="IPR010982">
    <property type="entry name" value="Lambda_DNA-bd_dom_sf"/>
</dbReference>
<evidence type="ECO:0000259" key="1">
    <source>
        <dbReference type="PROSITE" id="PS50943"/>
    </source>
</evidence>
<dbReference type="SMART" id="SM00530">
    <property type="entry name" value="HTH_XRE"/>
    <property type="match status" value="1"/>
</dbReference>
<gene>
    <name evidence="2" type="ORF">AD945_04035</name>
</gene>
<dbReference type="PROSITE" id="PS50943">
    <property type="entry name" value="HTH_CROC1"/>
    <property type="match status" value="1"/>
</dbReference>
<evidence type="ECO:0000313" key="3">
    <source>
        <dbReference type="Proteomes" id="UP000075636"/>
    </source>
</evidence>
<proteinExistence type="predicted"/>
<dbReference type="Pfam" id="PF01381">
    <property type="entry name" value="HTH_3"/>
    <property type="match status" value="1"/>
</dbReference>
<dbReference type="Proteomes" id="UP000075636">
    <property type="component" value="Unassembled WGS sequence"/>
</dbReference>
<dbReference type="AlphaFoldDB" id="A0A149TLK5"/>
<evidence type="ECO:0000313" key="2">
    <source>
        <dbReference type="EMBL" id="KXV49609.1"/>
    </source>
</evidence>
<sequence>MVKPKTRAYARYTRIAMSVFGSMIREQRIRNRMTMEELAERVGISRSLLQRIERGDLTCSIGVVFEAAYIVGVPLLHQDLNALYLERHRVKDILSLLPKSVRPTTVEICDDF</sequence>
<dbReference type="SUPFAM" id="SSF47413">
    <property type="entry name" value="lambda repressor-like DNA-binding domains"/>
    <property type="match status" value="1"/>
</dbReference>
<feature type="domain" description="HTH cro/C1-type" evidence="1">
    <location>
        <begin position="24"/>
        <end position="55"/>
    </location>
</feature>
<dbReference type="InterPro" id="IPR001387">
    <property type="entry name" value="Cro/C1-type_HTH"/>
</dbReference>
<protein>
    <recommendedName>
        <fullName evidence="1">HTH cro/C1-type domain-containing protein</fullName>
    </recommendedName>
</protein>
<dbReference type="CDD" id="cd00093">
    <property type="entry name" value="HTH_XRE"/>
    <property type="match status" value="1"/>
</dbReference>
<reference evidence="2 3" key="1">
    <citation type="submission" date="2015-06" db="EMBL/GenBank/DDBJ databases">
        <title>Improved classification and identification of acetic acid bacteria using matrix-assisted laser desorption/ionization time-of-flight mass spectrometry; Gluconobacter nephelii and Gluconobacter uchimurae are later heterotypic synonyms of Gluconobacter japonicus and Gluconobacter oxydans, respectively.</title>
        <authorList>
            <person name="Li L."/>
            <person name="Cleenwerck I."/>
            <person name="De Vuyst L."/>
            <person name="Vandamme P."/>
        </authorList>
    </citation>
    <scope>NUCLEOTIDE SEQUENCE [LARGE SCALE GENOMIC DNA]</scope>
    <source>
        <strain evidence="2 3">LMG 1768</strain>
    </source>
</reference>
<dbReference type="OrthoDB" id="7365273at2"/>
<name>A0A149TLK5_9PROT</name>
<accession>A0A149TLK5</accession>
<dbReference type="EMBL" id="LHZR01000093">
    <property type="protein sequence ID" value="KXV49609.1"/>
    <property type="molecule type" value="Genomic_DNA"/>
</dbReference>
<organism evidence="2 3">
    <name type="scientific">Gluconobacter albidus</name>
    <dbReference type="NCBI Taxonomy" id="318683"/>
    <lineage>
        <taxon>Bacteria</taxon>
        <taxon>Pseudomonadati</taxon>
        <taxon>Pseudomonadota</taxon>
        <taxon>Alphaproteobacteria</taxon>
        <taxon>Acetobacterales</taxon>
        <taxon>Acetobacteraceae</taxon>
        <taxon>Gluconobacter</taxon>
    </lineage>
</organism>